<evidence type="ECO:0000256" key="3">
    <source>
        <dbReference type="PROSITE-ProRule" id="PRU00284"/>
    </source>
</evidence>
<sequence>MNKVNLRKFFPKIGFISLTLKKKLVFTFGLLLLIITVSGILSNINLGTVSDKASEITNVWLPGVHHSEEINSLISDTRSKEYEHLLSPLEKNKKASEEVMAANLQKISEHMNYFNKDTNQTEQNLYIVLESEITNYKESQERFLQLSRENDETAARNVLMNESAALYRYVRNASDALLKYNQSNADKASSESERIYAQSKASTTTSIIIACLLSIASAFYMIRSIIGPIKEIEQGAKNIAKGDLAVEDIKISTKDEIGSLSESFNNMKNNLKDIIQSLTQATSGLTTMATELSNQSQQTSASATETASTMNEISATVEHVTANIQEISQASDDAALHANDGQGEIVKVTEQFKVIANSTNRVAEVIKNLNDKNQKIVRMVDLITGIADQTNLLALNAAIEAARAGDAGKGFAVVAEEVRKLAEQSANAAKDITQIIQEIQKESQQAIKAIDQGTDEVQSGRDVVQNVGVKFNTIIDSVQSLTTRIQDVVSAAEQMNAGIQNVAASTEEQTAIMEEVYASSESLAKIANKLQSQVAGFNV</sequence>
<organism evidence="8 9">
    <name type="scientific">Desulforamulus ruminis (strain ATCC 23193 / DSM 2154 / NCIMB 8452 / DL)</name>
    <name type="common">Desulfotomaculum ruminis</name>
    <dbReference type="NCBI Taxonomy" id="696281"/>
    <lineage>
        <taxon>Bacteria</taxon>
        <taxon>Bacillati</taxon>
        <taxon>Bacillota</taxon>
        <taxon>Clostridia</taxon>
        <taxon>Eubacteriales</taxon>
        <taxon>Peptococcaceae</taxon>
        <taxon>Desulforamulus</taxon>
    </lineage>
</organism>
<dbReference type="KEGG" id="dru:Desru_1824"/>
<keyword evidence="9" id="KW-1185">Reference proteome</keyword>
<evidence type="ECO:0000259" key="6">
    <source>
        <dbReference type="PROSITE" id="PS50111"/>
    </source>
</evidence>
<dbReference type="EMBL" id="CP002780">
    <property type="protein sequence ID" value="AEG60087.1"/>
    <property type="molecule type" value="Genomic_DNA"/>
</dbReference>
<evidence type="ECO:0000259" key="7">
    <source>
        <dbReference type="PROSITE" id="PS50885"/>
    </source>
</evidence>
<feature type="transmembrane region" description="Helical" evidence="5">
    <location>
        <begin position="204"/>
        <end position="222"/>
    </location>
</feature>
<feature type="domain" description="Methyl-accepting transducer" evidence="6">
    <location>
        <begin position="274"/>
        <end position="524"/>
    </location>
</feature>
<dbReference type="PROSITE" id="PS50885">
    <property type="entry name" value="HAMP"/>
    <property type="match status" value="1"/>
</dbReference>
<dbReference type="AlphaFoldDB" id="F6DU12"/>
<feature type="domain" description="HAMP" evidence="7">
    <location>
        <begin position="223"/>
        <end position="276"/>
    </location>
</feature>
<dbReference type="Pfam" id="PF00015">
    <property type="entry name" value="MCPsignal"/>
    <property type="match status" value="1"/>
</dbReference>
<dbReference type="Pfam" id="PF12729">
    <property type="entry name" value="4HB_MCP_1"/>
    <property type="match status" value="1"/>
</dbReference>
<dbReference type="CDD" id="cd11386">
    <property type="entry name" value="MCP_signal"/>
    <property type="match status" value="1"/>
</dbReference>
<dbReference type="GO" id="GO:0004888">
    <property type="term" value="F:transmembrane signaling receptor activity"/>
    <property type="evidence" value="ECO:0007669"/>
    <property type="project" value="InterPro"/>
</dbReference>
<dbReference type="GO" id="GO:0016020">
    <property type="term" value="C:membrane"/>
    <property type="evidence" value="ECO:0007669"/>
    <property type="project" value="InterPro"/>
</dbReference>
<dbReference type="STRING" id="696281.Desru_1824"/>
<protein>
    <submittedName>
        <fullName evidence="8">Chemotaxis sensory transducer</fullName>
    </submittedName>
</protein>
<evidence type="ECO:0000256" key="4">
    <source>
        <dbReference type="SAM" id="Coils"/>
    </source>
</evidence>
<dbReference type="Proteomes" id="UP000009234">
    <property type="component" value="Chromosome"/>
</dbReference>
<dbReference type="InterPro" id="IPR024478">
    <property type="entry name" value="HlyB_4HB_MCP"/>
</dbReference>
<dbReference type="SMART" id="SM00283">
    <property type="entry name" value="MA"/>
    <property type="match status" value="1"/>
</dbReference>
<dbReference type="GO" id="GO:0007165">
    <property type="term" value="P:signal transduction"/>
    <property type="evidence" value="ECO:0007669"/>
    <property type="project" value="UniProtKB-KW"/>
</dbReference>
<evidence type="ECO:0000256" key="2">
    <source>
        <dbReference type="ARBA" id="ARBA00029447"/>
    </source>
</evidence>
<keyword evidence="5" id="KW-0812">Transmembrane</keyword>
<dbReference type="PROSITE" id="PS50111">
    <property type="entry name" value="CHEMOTAXIS_TRANSDUC_2"/>
    <property type="match status" value="1"/>
</dbReference>
<reference evidence="9" key="1">
    <citation type="submission" date="2011-05" db="EMBL/GenBank/DDBJ databases">
        <title>Complete sequence of Desulfotomaculum ruminis DSM 2154.</title>
        <authorList>
            <person name="Lucas S."/>
            <person name="Copeland A."/>
            <person name="Lapidus A."/>
            <person name="Cheng J.-F."/>
            <person name="Goodwin L."/>
            <person name="Pitluck S."/>
            <person name="Lu M."/>
            <person name="Detter J.C."/>
            <person name="Han C."/>
            <person name="Tapia R."/>
            <person name="Land M."/>
            <person name="Hauser L."/>
            <person name="Kyrpides N."/>
            <person name="Ivanova N."/>
            <person name="Mikhailova N."/>
            <person name="Pagani I."/>
            <person name="Stams A.J.M."/>
            <person name="Plugge C.M."/>
            <person name="Muyzer G."/>
            <person name="Kuever J."/>
            <person name="Parshina S.N."/>
            <person name="Ivanova A.E."/>
            <person name="Nazina T.N."/>
            <person name="Brambilla E."/>
            <person name="Spring S."/>
            <person name="Klenk H.-P."/>
            <person name="Woyke T."/>
        </authorList>
    </citation>
    <scope>NUCLEOTIDE SEQUENCE [LARGE SCALE GENOMIC DNA]</scope>
    <source>
        <strain evidence="9">ATCC 23193 / DSM 2154 / NCIB 8452 / DL</strain>
    </source>
</reference>
<dbReference type="InterPro" id="IPR004089">
    <property type="entry name" value="MCPsignal_dom"/>
</dbReference>
<reference evidence="8 9" key="2">
    <citation type="journal article" date="2012" name="Stand. Genomic Sci.">
        <title>Complete genome sequence of the sulfate-reducing firmicute Desulfotomaculum ruminis type strain (DL(T)).</title>
        <authorList>
            <person name="Spring S."/>
            <person name="Visser M."/>
            <person name="Lu M."/>
            <person name="Copeland A."/>
            <person name="Lapidus A."/>
            <person name="Lucas S."/>
            <person name="Cheng J.F."/>
            <person name="Han C."/>
            <person name="Tapia R."/>
            <person name="Goodwin L.A."/>
            <person name="Pitluck S."/>
            <person name="Ivanova N."/>
            <person name="Land M."/>
            <person name="Hauser L."/>
            <person name="Larimer F."/>
            <person name="Rohde M."/>
            <person name="Goker M."/>
            <person name="Detter J.C."/>
            <person name="Kyrpides N.C."/>
            <person name="Woyke T."/>
            <person name="Schaap P.J."/>
            <person name="Plugge C.M."/>
            <person name="Muyzer G."/>
            <person name="Kuever J."/>
            <person name="Pereira I.A."/>
            <person name="Parshina S.N."/>
            <person name="Bernier-Latmani R."/>
            <person name="Stams A.J."/>
            <person name="Klenk H.P."/>
        </authorList>
    </citation>
    <scope>NUCLEOTIDE SEQUENCE [LARGE SCALE GENOMIC DNA]</scope>
    <source>
        <strain evidence="9">ATCC 23193 / DSM 2154 / NCIB 8452 / DL</strain>
    </source>
</reference>
<dbReference type="SMART" id="SM00304">
    <property type="entry name" value="HAMP"/>
    <property type="match status" value="1"/>
</dbReference>
<keyword evidence="1 3" id="KW-0807">Transducer</keyword>
<dbReference type="GO" id="GO:0006935">
    <property type="term" value="P:chemotaxis"/>
    <property type="evidence" value="ECO:0007669"/>
    <property type="project" value="InterPro"/>
</dbReference>
<keyword evidence="5" id="KW-0472">Membrane</keyword>
<dbReference type="PANTHER" id="PTHR32089">
    <property type="entry name" value="METHYL-ACCEPTING CHEMOTAXIS PROTEIN MCPB"/>
    <property type="match status" value="1"/>
</dbReference>
<dbReference type="Pfam" id="PF00672">
    <property type="entry name" value="HAMP"/>
    <property type="match status" value="1"/>
</dbReference>
<name>F6DU12_DESRL</name>
<dbReference type="InterPro" id="IPR003660">
    <property type="entry name" value="HAMP_dom"/>
</dbReference>
<keyword evidence="4" id="KW-0175">Coiled coil</keyword>
<dbReference type="FunFam" id="1.10.287.950:FF:000001">
    <property type="entry name" value="Methyl-accepting chemotaxis sensory transducer"/>
    <property type="match status" value="1"/>
</dbReference>
<evidence type="ECO:0000256" key="5">
    <source>
        <dbReference type="SAM" id="Phobius"/>
    </source>
</evidence>
<dbReference type="Gene3D" id="1.10.287.950">
    <property type="entry name" value="Methyl-accepting chemotaxis protein"/>
    <property type="match status" value="1"/>
</dbReference>
<gene>
    <name evidence="8" type="ordered locus">Desru_1824</name>
</gene>
<dbReference type="Gene3D" id="6.10.340.10">
    <property type="match status" value="1"/>
</dbReference>
<keyword evidence="5" id="KW-1133">Transmembrane helix</keyword>
<accession>F6DU12</accession>
<dbReference type="SUPFAM" id="SSF58104">
    <property type="entry name" value="Methyl-accepting chemotaxis protein (MCP) signaling domain"/>
    <property type="match status" value="1"/>
</dbReference>
<feature type="coiled-coil region" evidence="4">
    <location>
        <begin position="422"/>
        <end position="456"/>
    </location>
</feature>
<dbReference type="PRINTS" id="PR00260">
    <property type="entry name" value="CHEMTRNSDUCR"/>
</dbReference>
<dbReference type="eggNOG" id="COG0840">
    <property type="taxonomic scope" value="Bacteria"/>
</dbReference>
<evidence type="ECO:0000313" key="8">
    <source>
        <dbReference type="EMBL" id="AEG60087.1"/>
    </source>
</evidence>
<evidence type="ECO:0000256" key="1">
    <source>
        <dbReference type="ARBA" id="ARBA00023224"/>
    </source>
</evidence>
<dbReference type="CDD" id="cd06225">
    <property type="entry name" value="HAMP"/>
    <property type="match status" value="1"/>
</dbReference>
<proteinExistence type="inferred from homology"/>
<dbReference type="PANTHER" id="PTHR32089:SF112">
    <property type="entry name" value="LYSOZYME-LIKE PROTEIN-RELATED"/>
    <property type="match status" value="1"/>
</dbReference>
<evidence type="ECO:0000313" key="9">
    <source>
        <dbReference type="Proteomes" id="UP000009234"/>
    </source>
</evidence>
<comment type="similarity">
    <text evidence="2">Belongs to the methyl-accepting chemotaxis (MCP) protein family.</text>
</comment>
<dbReference type="OrthoDB" id="5392220at2"/>
<dbReference type="InterPro" id="IPR004090">
    <property type="entry name" value="Chemotax_Me-accpt_rcpt"/>
</dbReference>
<dbReference type="HOGENOM" id="CLU_000445_107_27_9"/>